<dbReference type="EMBL" id="SSND01000004">
    <property type="protein sequence ID" value="THD82173.1"/>
    <property type="molecule type" value="Genomic_DNA"/>
</dbReference>
<dbReference type="RefSeq" id="WP_136395281.1">
    <property type="nucleotide sequence ID" value="NZ_SSND01000004.1"/>
</dbReference>
<dbReference type="Proteomes" id="UP000309450">
    <property type="component" value="Unassembled WGS sequence"/>
</dbReference>
<dbReference type="InterPro" id="IPR005135">
    <property type="entry name" value="Endo/exonuclease/phosphatase"/>
</dbReference>
<evidence type="ECO:0000313" key="2">
    <source>
        <dbReference type="EMBL" id="THD82173.1"/>
    </source>
</evidence>
<sequence length="345" mass="38612">MTREGLRIATYNVEWFNALFDDRGKLLEDREPSARYQVTRSDQLGALAIVFTALDADAIMVIEAPDTGSRRKSVTALENFAAHFQLRTTRALTGFASETEQEITLLYDPARITVRHDPKGDPMGKEGAPRFDGSFRFDLDADSTPETIQFSKPPLEIAATTASGRKLRLIGVHAKSKAPHGARNGDEAKRIGIENRRKQLAQCVWLRRRVETHLDAGDSLIVLGDFNDGPGLDEFERLFGHSGVEIVMGVDVPRDRRLTDPHAEMALSRKVGFSPTTARFYLASKKRYFEALLDFVMVSPDLAALGPVWRIWHPLDDPDCYRVPELREALLTASDHFPVTIDLPL</sequence>
<evidence type="ECO:0000259" key="1">
    <source>
        <dbReference type="Pfam" id="PF03372"/>
    </source>
</evidence>
<name>A0A4S3MKA4_9RHOB</name>
<dbReference type="GO" id="GO:0004519">
    <property type="term" value="F:endonuclease activity"/>
    <property type="evidence" value="ECO:0007669"/>
    <property type="project" value="UniProtKB-KW"/>
</dbReference>
<keyword evidence="3" id="KW-1185">Reference proteome</keyword>
<gene>
    <name evidence="2" type="ORF">E7811_13915</name>
</gene>
<proteinExistence type="predicted"/>
<dbReference type="AlphaFoldDB" id="A0A4S3MKA4"/>
<protein>
    <submittedName>
        <fullName evidence="2">Endonuclease</fullName>
    </submittedName>
</protein>
<feature type="domain" description="Endonuclease/exonuclease/phosphatase" evidence="1">
    <location>
        <begin position="198"/>
        <end position="336"/>
    </location>
</feature>
<organism evidence="2 3">
    <name type="scientific">Aliigemmobacter aestuarii</name>
    <dbReference type="NCBI Taxonomy" id="1445661"/>
    <lineage>
        <taxon>Bacteria</taxon>
        <taxon>Pseudomonadati</taxon>
        <taxon>Pseudomonadota</taxon>
        <taxon>Alphaproteobacteria</taxon>
        <taxon>Rhodobacterales</taxon>
        <taxon>Paracoccaceae</taxon>
        <taxon>Aliigemmobacter</taxon>
    </lineage>
</organism>
<dbReference type="InterPro" id="IPR036691">
    <property type="entry name" value="Endo/exonu/phosph_ase_sf"/>
</dbReference>
<evidence type="ECO:0000313" key="3">
    <source>
        <dbReference type="Proteomes" id="UP000309450"/>
    </source>
</evidence>
<reference evidence="2 3" key="1">
    <citation type="submission" date="2019-04" db="EMBL/GenBank/DDBJ databases">
        <title>Draft genome sequence of Gemmobacter aestuarii sp. nov.</title>
        <authorList>
            <person name="Hameed A."/>
            <person name="Lin S.-Y."/>
            <person name="Shahina M."/>
            <person name="Lai W.-A."/>
            <person name="Young C.-C."/>
        </authorList>
    </citation>
    <scope>NUCLEOTIDE SEQUENCE [LARGE SCALE GENOMIC DNA]</scope>
    <source>
        <strain evidence="2 3">CC-PW-75</strain>
    </source>
</reference>
<accession>A0A4S3MKA4</accession>
<dbReference type="SUPFAM" id="SSF56219">
    <property type="entry name" value="DNase I-like"/>
    <property type="match status" value="1"/>
</dbReference>
<dbReference type="OrthoDB" id="6199360at2"/>
<keyword evidence="2" id="KW-0255">Endonuclease</keyword>
<keyword evidence="2" id="KW-0378">Hydrolase</keyword>
<dbReference type="Pfam" id="PF03372">
    <property type="entry name" value="Exo_endo_phos"/>
    <property type="match status" value="1"/>
</dbReference>
<keyword evidence="2" id="KW-0540">Nuclease</keyword>
<dbReference type="Gene3D" id="3.60.10.10">
    <property type="entry name" value="Endonuclease/exonuclease/phosphatase"/>
    <property type="match status" value="1"/>
</dbReference>
<comment type="caution">
    <text evidence="2">The sequence shown here is derived from an EMBL/GenBank/DDBJ whole genome shotgun (WGS) entry which is preliminary data.</text>
</comment>